<feature type="region of interest" description="Disordered" evidence="3">
    <location>
        <begin position="1063"/>
        <end position="1098"/>
    </location>
</feature>
<dbReference type="CDD" id="cd13278">
    <property type="entry name" value="PH_Bud4"/>
    <property type="match status" value="1"/>
</dbReference>
<accession>A0A0G2GB06</accession>
<feature type="compositionally biased region" description="Acidic residues" evidence="3">
    <location>
        <begin position="965"/>
        <end position="974"/>
    </location>
</feature>
<evidence type="ECO:0000313" key="6">
    <source>
        <dbReference type="Proteomes" id="UP000053317"/>
    </source>
</evidence>
<dbReference type="PROSITE" id="PS50003">
    <property type="entry name" value="PH_DOMAIN"/>
    <property type="match status" value="1"/>
</dbReference>
<evidence type="ECO:0000256" key="3">
    <source>
        <dbReference type="SAM" id="MobiDB-lite"/>
    </source>
</evidence>
<feature type="compositionally biased region" description="Polar residues" evidence="3">
    <location>
        <begin position="160"/>
        <end position="176"/>
    </location>
</feature>
<feature type="compositionally biased region" description="Low complexity" evidence="3">
    <location>
        <begin position="11"/>
        <end position="24"/>
    </location>
</feature>
<dbReference type="GO" id="GO:0005525">
    <property type="term" value="F:GTP binding"/>
    <property type="evidence" value="ECO:0007669"/>
    <property type="project" value="TreeGrafter"/>
</dbReference>
<dbReference type="PANTHER" id="PTHR36100:SF1">
    <property type="entry name" value="BUD SITE SELECTION PROTEIN 4"/>
    <property type="match status" value="1"/>
</dbReference>
<evidence type="ECO:0000256" key="2">
    <source>
        <dbReference type="ARBA" id="ARBA00023306"/>
    </source>
</evidence>
<evidence type="ECO:0000259" key="4">
    <source>
        <dbReference type="PROSITE" id="PS50003"/>
    </source>
</evidence>
<feature type="compositionally biased region" description="Polar residues" evidence="3">
    <location>
        <begin position="331"/>
        <end position="340"/>
    </location>
</feature>
<keyword evidence="1" id="KW-0132">Cell division</keyword>
<feature type="compositionally biased region" description="Basic and acidic residues" evidence="3">
    <location>
        <begin position="695"/>
        <end position="707"/>
    </location>
</feature>
<dbReference type="Proteomes" id="UP000053317">
    <property type="component" value="Unassembled WGS sequence"/>
</dbReference>
<dbReference type="EMBL" id="LCWF01000093">
    <property type="protein sequence ID" value="KKY20818.1"/>
    <property type="molecule type" value="Genomic_DNA"/>
</dbReference>
<feature type="compositionally biased region" description="Basic and acidic residues" evidence="3">
    <location>
        <begin position="259"/>
        <end position="270"/>
    </location>
</feature>
<dbReference type="SUPFAM" id="SSF50729">
    <property type="entry name" value="PH domain-like"/>
    <property type="match status" value="1"/>
</dbReference>
<sequence length="1460" mass="161797">MSSDPGSVFKSDSSPFDSSPFSNNTASPRAYWQGREPTASPGRLSVENRNLFGRENTSPVCAKRSSIENLKKASRVKNSSMFEREHKNEYDPNRVTPLERPLASGRPLSMQFQGNAFAGRGAEGWRKSQAQDQSPQPTSTEATFDPASSTGSDTIAPLSPSKNQRSPTKSSLSKKTGMSARNMGFDPETGIWSEDDDTERKKLPEGRSLHRHAKSVTFDQAPPQINEYEMTTPDPSSVASGSREGSYDSHEEFEEEDYYERGSSMDHDDSFDASLEDTEKTPVVLPEDWRFMSPDRANDELAKHEEDPFNGEYGSPEPTAEPGLKFDNRPHQTSVTSVDSNGHARPLPPLPGLSPNKRPSYEANKRLSGTLERVSSAQRNLPSPPLPAPISKSDLKGMGRDSMSLEDRLRLMMSQETDQEKTEAEKQRERRMRRANSKERSPVHDTANPGLGVDMGQEDTSVSEKAENSLAPPPRISRESILAKIRGLSEFDYEDNYDQSSPAPSSSPERPLPDPDVPIPSLEDDAQNGTPNGAIVKEEPEEADLYSITDFYSRADLDDANDDIIDDSTDDESHYSQASLAGPPAFTNGHVAEEDGQATPRANSPSRIDKNARTVQGKHVSLPAFANFNLGNDFGLGLKPYMTPSPPPESLPQEKPSPAKAIQREEPLRPTTPELQAHSSAEETSDNEPGTPDSVIHHSLQENRDSDTPPIEEASATIKAPGSHLKTRPSLTPADLETMAATRRRVSDQSELLMDANETDHARQSLGEIANPAIEQNSSNGITDKPADGKRVSSLVQLEIPSHDSDIGLGLGLDKEFDRVIEAQKVAFELSLSQSYVPFSGRFPSIEHPNPVGQGVRITQNPTLPGVRGYLMRQNTKVVVASNRHDDYVEPTANPINETQPPAATSPRKPSQQTWTTEPWNGKTRRKSIRTAGGSPRKRPFDGPAPPLPGQSSVQEGLDSVAENEAQEEEELPDDGERGRVFVKVVGVKELDLPLPTGERSYFALTLDNGLHCVTTSWLELGRTAPIGQEFELVVLNDLEFQLTLQMKLDEPRPEVMQSPIKAAASPKKQSTFSRVFGSPKKRKEAEAKMLESRRSKSPIRQQQPSLYDIVEGLVARDGSFARAYVSLSEYEKRCFGRPYTVDITCFNEWAMEETSNGSNRSKKGLGMQRRPPYKVGKLELQLLYVPKPKGARDEDMPKSMNACIREMREAEVTATAQWEGFLSQQGGDCPYWRRRFFKMNGTKLTAFHESTLQPRANINLSKAVKVIDDKSSLTKKETSTKGGGRRKSGFAEEEEGYMFVEEGFRIRFANGEVIDFYADSREDKEGWMRALSETVGKTSASSHAKAWTELVLKHERAQNARKSLPKPMLPDNGHRRSSKQGHHEQMYTQSTKNPFGSSMQPPPVAQPRYSPEKTQAHQYRPGHSRTESHQAVPTNPMKDSRPRHQKTRSMADVGGLQYA</sequence>
<feature type="region of interest" description="Disordered" evidence="3">
    <location>
        <begin position="888"/>
        <end position="976"/>
    </location>
</feature>
<dbReference type="GO" id="GO:0051301">
    <property type="term" value="P:cell division"/>
    <property type="evidence" value="ECO:0007669"/>
    <property type="project" value="UniProtKB-KW"/>
</dbReference>
<feature type="compositionally biased region" description="Polar residues" evidence="3">
    <location>
        <begin position="128"/>
        <end position="153"/>
    </location>
</feature>
<feature type="compositionally biased region" description="Basic and acidic residues" evidence="3">
    <location>
        <begin position="418"/>
        <end position="428"/>
    </location>
</feature>
<reference evidence="5 6" key="2">
    <citation type="submission" date="2015-05" db="EMBL/GenBank/DDBJ databases">
        <authorList>
            <person name="Morales-Cruz A."/>
            <person name="Amrine K.C."/>
            <person name="Cantu D."/>
        </authorList>
    </citation>
    <scope>NUCLEOTIDE SEQUENCE [LARGE SCALE GENOMIC DNA]</scope>
    <source>
        <strain evidence="5">UCRPC4</strain>
    </source>
</reference>
<feature type="compositionally biased region" description="Basic and acidic residues" evidence="3">
    <location>
        <begin position="1084"/>
        <end position="1095"/>
    </location>
</feature>
<feature type="region of interest" description="Disordered" evidence="3">
    <location>
        <begin position="633"/>
        <end position="733"/>
    </location>
</feature>
<organism evidence="5 6">
    <name type="scientific">Phaeomoniella chlamydospora</name>
    <name type="common">Phaeoacremonium chlamydosporum</name>
    <dbReference type="NCBI Taxonomy" id="158046"/>
    <lineage>
        <taxon>Eukaryota</taxon>
        <taxon>Fungi</taxon>
        <taxon>Dikarya</taxon>
        <taxon>Ascomycota</taxon>
        <taxon>Pezizomycotina</taxon>
        <taxon>Eurotiomycetes</taxon>
        <taxon>Chaetothyriomycetidae</taxon>
        <taxon>Phaeomoniellales</taxon>
        <taxon>Phaeomoniellaceae</taxon>
        <taxon>Phaeomoniella</taxon>
    </lineage>
</organism>
<dbReference type="OrthoDB" id="2123378at2759"/>
<feature type="compositionally biased region" description="Basic and acidic residues" evidence="3">
    <location>
        <begin position="296"/>
        <end position="307"/>
    </location>
</feature>
<gene>
    <name evidence="5" type="ORF">UCRPC4_g04091</name>
</gene>
<dbReference type="SMART" id="SM00233">
    <property type="entry name" value="PH"/>
    <property type="match status" value="1"/>
</dbReference>
<dbReference type="Pfam" id="PF08174">
    <property type="entry name" value="Anillin"/>
    <property type="match status" value="1"/>
</dbReference>
<evidence type="ECO:0000256" key="1">
    <source>
        <dbReference type="ARBA" id="ARBA00022618"/>
    </source>
</evidence>
<name>A0A0G2GB06_PHACM</name>
<comment type="caution">
    <text evidence="5">The sequence shown here is derived from an EMBL/GenBank/DDBJ whole genome shotgun (WGS) entry which is preliminary data.</text>
</comment>
<dbReference type="FunFam" id="2.30.29.30:FF:000311">
    <property type="entry name" value="GTP binding protein (Bud4)"/>
    <property type="match status" value="1"/>
</dbReference>
<proteinExistence type="predicted"/>
<feature type="compositionally biased region" description="Polar residues" evidence="3">
    <location>
        <begin position="894"/>
        <end position="919"/>
    </location>
</feature>
<dbReference type="PANTHER" id="PTHR36100">
    <property type="entry name" value="BUD SITE SELECTION PROTEIN 4"/>
    <property type="match status" value="1"/>
</dbReference>
<feature type="compositionally biased region" description="Acidic residues" evidence="3">
    <location>
        <begin position="558"/>
        <end position="570"/>
    </location>
</feature>
<dbReference type="Pfam" id="PF00169">
    <property type="entry name" value="PH"/>
    <property type="match status" value="1"/>
</dbReference>
<protein>
    <submittedName>
        <fullName evidence="5">Putative gtp binding protein</fullName>
    </submittedName>
</protein>
<feature type="region of interest" description="Disordered" evidence="3">
    <location>
        <begin position="1"/>
        <end position="544"/>
    </location>
</feature>
<dbReference type="InterPro" id="IPR012966">
    <property type="entry name" value="AHD"/>
</dbReference>
<feature type="compositionally biased region" description="Low complexity" evidence="3">
    <location>
        <begin position="500"/>
        <end position="509"/>
    </location>
</feature>
<feature type="compositionally biased region" description="Basic and acidic residues" evidence="3">
    <location>
        <begin position="393"/>
        <end position="410"/>
    </location>
</feature>
<feature type="domain" description="PH" evidence="4">
    <location>
        <begin position="1216"/>
        <end position="1337"/>
    </location>
</feature>
<feature type="region of interest" description="Disordered" evidence="3">
    <location>
        <begin position="556"/>
        <end position="615"/>
    </location>
</feature>
<feature type="compositionally biased region" description="Basic and acidic residues" evidence="3">
    <location>
        <begin position="198"/>
        <end position="208"/>
    </location>
</feature>
<keyword evidence="2" id="KW-0131">Cell cycle</keyword>
<feature type="region of interest" description="Disordered" evidence="3">
    <location>
        <begin position="1359"/>
        <end position="1460"/>
    </location>
</feature>
<feature type="compositionally biased region" description="Basic and acidic residues" evidence="3">
    <location>
        <begin position="82"/>
        <end position="92"/>
    </location>
</feature>
<evidence type="ECO:0000313" key="5">
    <source>
        <dbReference type="EMBL" id="KKY20818.1"/>
    </source>
</evidence>
<dbReference type="Gene3D" id="2.30.29.30">
    <property type="entry name" value="Pleckstrin-homology domain (PH domain)/Phosphotyrosine-binding domain (PTB)"/>
    <property type="match status" value="1"/>
</dbReference>
<dbReference type="InterPro" id="IPR011993">
    <property type="entry name" value="PH-like_dom_sf"/>
</dbReference>
<reference evidence="5 6" key="1">
    <citation type="submission" date="2015-05" db="EMBL/GenBank/DDBJ databases">
        <title>Distinctive expansion of gene families associated with plant cell wall degradation and secondary metabolism in the genomes of grapevine trunk pathogens.</title>
        <authorList>
            <person name="Lawrence D.P."/>
            <person name="Travadon R."/>
            <person name="Rolshausen P.E."/>
            <person name="Baumgartner K."/>
        </authorList>
    </citation>
    <scope>NUCLEOTIDE SEQUENCE [LARGE SCALE GENOMIC DNA]</scope>
    <source>
        <strain evidence="5">UCRPC4</strain>
    </source>
</reference>
<dbReference type="InterPro" id="IPR052007">
    <property type="entry name" value="Bud4"/>
</dbReference>
<keyword evidence="6" id="KW-1185">Reference proteome</keyword>
<feature type="compositionally biased region" description="Polar residues" evidence="3">
    <location>
        <begin position="1387"/>
        <end position="1400"/>
    </location>
</feature>
<dbReference type="InterPro" id="IPR001849">
    <property type="entry name" value="PH_domain"/>
</dbReference>